<accession>A0ABM1SVA3</accession>
<gene>
    <name evidence="3" type="primary">LOC111086946</name>
</gene>
<keyword evidence="2" id="KW-1185">Reference proteome</keyword>
<dbReference type="RefSeq" id="XP_022247559.1">
    <property type="nucleotide sequence ID" value="XM_022391851.1"/>
</dbReference>
<reference evidence="3" key="1">
    <citation type="submission" date="2025-08" db="UniProtKB">
        <authorList>
            <consortium name="RefSeq"/>
        </authorList>
    </citation>
    <scope>IDENTIFICATION</scope>
    <source>
        <tissue evidence="3">Muscle</tissue>
    </source>
</reference>
<evidence type="ECO:0000313" key="3">
    <source>
        <dbReference type="RefSeq" id="XP_022247559.1"/>
    </source>
</evidence>
<organism evidence="2 3">
    <name type="scientific">Limulus polyphemus</name>
    <name type="common">Atlantic horseshoe crab</name>
    <dbReference type="NCBI Taxonomy" id="6850"/>
    <lineage>
        <taxon>Eukaryota</taxon>
        <taxon>Metazoa</taxon>
        <taxon>Ecdysozoa</taxon>
        <taxon>Arthropoda</taxon>
        <taxon>Chelicerata</taxon>
        <taxon>Merostomata</taxon>
        <taxon>Xiphosura</taxon>
        <taxon>Limulidae</taxon>
        <taxon>Limulus</taxon>
    </lineage>
</organism>
<protein>
    <submittedName>
        <fullName evidence="3">Uncharacterized protein LOC111086946</fullName>
    </submittedName>
</protein>
<evidence type="ECO:0000313" key="2">
    <source>
        <dbReference type="Proteomes" id="UP000694941"/>
    </source>
</evidence>
<name>A0ABM1SVA3_LIMPO</name>
<keyword evidence="1" id="KW-0812">Transmembrane</keyword>
<sequence length="223" mass="25463">MEVYVGDTTVTCWNNSAVEKKEKILQCPPLNILCRTLKHHHFLITTSSDQASSVIETELYKEVTLEVIFSKPTQQDIIQNGVPLKNFKIAAVKKILNLTQIPESWLYKSSLSWTSHYLLTVQWKTKIKSVASERLYQQAYQRIKALSQHGKFCFMYGDNLKATASRVNLVSAPSTSRSASSERYVVLALVIGLLVGIVILAAVNLSFWRYRQRIHPNRNRIHI</sequence>
<keyword evidence="1" id="KW-1133">Transmembrane helix</keyword>
<keyword evidence="1" id="KW-0472">Membrane</keyword>
<proteinExistence type="predicted"/>
<dbReference type="GeneID" id="111086946"/>
<feature type="transmembrane region" description="Helical" evidence="1">
    <location>
        <begin position="184"/>
        <end position="208"/>
    </location>
</feature>
<evidence type="ECO:0000256" key="1">
    <source>
        <dbReference type="SAM" id="Phobius"/>
    </source>
</evidence>
<dbReference type="Proteomes" id="UP000694941">
    <property type="component" value="Unplaced"/>
</dbReference>